<name>A0A481W805_9CAUD</name>
<organism evidence="1 2">
    <name type="scientific">Pseudomonas phage Lana</name>
    <dbReference type="NCBI Taxonomy" id="2530172"/>
    <lineage>
        <taxon>Viruses</taxon>
        <taxon>Duplodnaviria</taxon>
        <taxon>Heunggongvirae</taxon>
        <taxon>Uroviricota</taxon>
        <taxon>Caudoviricetes</taxon>
        <taxon>Lanavirus</taxon>
        <taxon>Lanavirus lana</taxon>
    </lineage>
</organism>
<evidence type="ECO:0000313" key="1">
    <source>
        <dbReference type="EMBL" id="QBJ04552.1"/>
    </source>
</evidence>
<dbReference type="GeneID" id="55011788"/>
<protein>
    <submittedName>
        <fullName evidence="1">Uncharacterized protein</fullName>
    </submittedName>
</protein>
<sequence length="74" mass="7960">MTDMSFVAVNYTNAFDLINAKPFASFEEADAAAREALLDAPKATIKVLEIKQVYTATVTVSSANPEPVEPAPQE</sequence>
<dbReference type="EMBL" id="MK473373">
    <property type="protein sequence ID" value="QBJ04552.1"/>
    <property type="molecule type" value="Genomic_DNA"/>
</dbReference>
<dbReference type="RefSeq" id="YP_009820352.1">
    <property type="nucleotide sequence ID" value="NC_048166.1"/>
</dbReference>
<accession>A0A481W805</accession>
<proteinExistence type="predicted"/>
<keyword evidence="2" id="KW-1185">Reference proteome</keyword>
<dbReference type="Proteomes" id="UP000293575">
    <property type="component" value="Segment"/>
</dbReference>
<dbReference type="KEGG" id="vg:55011788"/>
<evidence type="ECO:0000313" key="2">
    <source>
        <dbReference type="Proteomes" id="UP000293575"/>
    </source>
</evidence>
<reference evidence="1" key="1">
    <citation type="submission" date="2019-01" db="EMBL/GenBank/DDBJ databases">
        <authorList>
            <person name="Hylling O."/>
            <person name="Carstens A.B."/>
            <person name="Hansen L.H."/>
        </authorList>
    </citation>
    <scope>NUCLEOTIDE SEQUENCE [LARGE SCALE GENOMIC DNA]</scope>
</reference>